<feature type="domain" description="SBP-type" evidence="7">
    <location>
        <begin position="123"/>
        <end position="200"/>
    </location>
</feature>
<evidence type="ECO:0000256" key="6">
    <source>
        <dbReference type="SAM" id="Phobius"/>
    </source>
</evidence>
<dbReference type="PROSITE" id="PS51141">
    <property type="entry name" value="ZF_SBP"/>
    <property type="match status" value="1"/>
</dbReference>
<evidence type="ECO:0000259" key="7">
    <source>
        <dbReference type="PROSITE" id="PS51141"/>
    </source>
</evidence>
<dbReference type="EMBL" id="CP136893">
    <property type="protein sequence ID" value="WOL03341.1"/>
    <property type="molecule type" value="Genomic_DNA"/>
</dbReference>
<dbReference type="GO" id="GO:0005634">
    <property type="term" value="C:nucleus"/>
    <property type="evidence" value="ECO:0007669"/>
    <property type="project" value="InterPro"/>
</dbReference>
<keyword evidence="9" id="KW-1185">Reference proteome</keyword>
<accession>A0AAQ3KCU5</accession>
<feature type="region of interest" description="Disordered" evidence="5">
    <location>
        <begin position="1"/>
        <end position="28"/>
    </location>
</feature>
<evidence type="ECO:0000313" key="8">
    <source>
        <dbReference type="EMBL" id="WOL03341.1"/>
    </source>
</evidence>
<dbReference type="SUPFAM" id="SSF103612">
    <property type="entry name" value="SBT domain"/>
    <property type="match status" value="1"/>
</dbReference>
<dbReference type="GO" id="GO:0008270">
    <property type="term" value="F:zinc ion binding"/>
    <property type="evidence" value="ECO:0007669"/>
    <property type="project" value="UniProtKB-KW"/>
</dbReference>
<sequence length="803" mass="89848">MDLEPVSGEDSAATSEWGGLADFAVDDEDEDDTLFPAWALSASDLLTPLPPPVTAPTPLLLAPPPGEDSDLALQRDPRLFCSNFLAGRTPCSCPGKDGMVTDAGASAGAVGGGRKPRAAPVVALLCQVPGCQADIRELKGYHRRHRVCLRCASASAVVLDGGSKRYCQQCGKFHMLSDFDEGKRSCRRKLERHNKRRLRRHTDTIIMAQKDKDPQRGPQIEVSCIGECKTEVNDLSCQTDEKVVGNKLIERKVPLELDDGYDSSFSLLSCFTTTPVDHDIFSFTASNKPHNEEKVDNSKFSISSTLCNSKSGYSSACPTGRISFKLYDWNPAEFPRQLRHQILHWLASMPVELEGYIRPGCTFLTAFISMPDFMWEKLSLDVSGCIQDLIYAPESLLVGRGNIHINLFNTIVQIIKGEIPLVSTRMEVQVPMLHYIYPTVFEAGQPVEFIACGSNLNQPKFRFLVSFSEKYLELSSSVVISNDKDTTCNIKDVHNGEHETFRINIPQTDSNIFGPAFVEVENELGVSNFVPILFANKLVCSELQRIYRILCDSCCIVDTSYIFSTYTFVSKQVGIPTLLLDIGWVLREPRLEKTKEIVSSTNIQRLVNLLKFLLQMESFILLQAVLRYIDEINWPSHHEAIDISDGDWCLFLNYVNQAREMLSQITPHHMIRKSDSRSMTPPDCHFSQSCGKNDTQHNLISANQDSEGRNNDGFDLIALEPENCEATPLIALERSRTLICQPQVDVRWKTLPCFSKHSSMHVALILAVSALVCFAACVTLFHPHNAADIVTFIRRRLFHNQKT</sequence>
<evidence type="ECO:0000256" key="4">
    <source>
        <dbReference type="PROSITE-ProRule" id="PRU00470"/>
    </source>
</evidence>
<organism evidence="8 9">
    <name type="scientific">Canna indica</name>
    <name type="common">Indian-shot</name>
    <dbReference type="NCBI Taxonomy" id="4628"/>
    <lineage>
        <taxon>Eukaryota</taxon>
        <taxon>Viridiplantae</taxon>
        <taxon>Streptophyta</taxon>
        <taxon>Embryophyta</taxon>
        <taxon>Tracheophyta</taxon>
        <taxon>Spermatophyta</taxon>
        <taxon>Magnoliopsida</taxon>
        <taxon>Liliopsida</taxon>
        <taxon>Zingiberales</taxon>
        <taxon>Cannaceae</taxon>
        <taxon>Canna</taxon>
    </lineage>
</organism>
<dbReference type="PANTHER" id="PTHR31251">
    <property type="entry name" value="SQUAMOSA PROMOTER-BINDING-LIKE PROTEIN 4"/>
    <property type="match status" value="1"/>
</dbReference>
<keyword evidence="6" id="KW-0812">Transmembrane</keyword>
<evidence type="ECO:0000313" key="9">
    <source>
        <dbReference type="Proteomes" id="UP001327560"/>
    </source>
</evidence>
<feature type="transmembrane region" description="Helical" evidence="6">
    <location>
        <begin position="760"/>
        <end position="781"/>
    </location>
</feature>
<dbReference type="AlphaFoldDB" id="A0AAQ3KCU5"/>
<keyword evidence="6" id="KW-0472">Membrane</keyword>
<proteinExistence type="predicted"/>
<gene>
    <name evidence="8" type="ORF">Cni_G12061</name>
</gene>
<dbReference type="GO" id="GO:0003677">
    <property type="term" value="F:DNA binding"/>
    <property type="evidence" value="ECO:0007669"/>
    <property type="project" value="InterPro"/>
</dbReference>
<dbReference type="InterPro" id="IPR044817">
    <property type="entry name" value="SBP-like"/>
</dbReference>
<evidence type="ECO:0000256" key="1">
    <source>
        <dbReference type="ARBA" id="ARBA00022723"/>
    </source>
</evidence>
<dbReference type="Gene3D" id="4.10.1100.10">
    <property type="entry name" value="Transcription factor, SBP-box domain"/>
    <property type="match status" value="1"/>
</dbReference>
<reference evidence="8 9" key="1">
    <citation type="submission" date="2023-10" db="EMBL/GenBank/DDBJ databases">
        <title>Chromosome-scale genome assembly provides insights into flower coloration mechanisms of Canna indica.</title>
        <authorList>
            <person name="Li C."/>
        </authorList>
    </citation>
    <scope>NUCLEOTIDE SEQUENCE [LARGE SCALE GENOMIC DNA]</scope>
    <source>
        <tissue evidence="8">Flower</tissue>
    </source>
</reference>
<name>A0AAQ3KCU5_9LILI</name>
<keyword evidence="1" id="KW-0479">Metal-binding</keyword>
<evidence type="ECO:0000256" key="5">
    <source>
        <dbReference type="SAM" id="MobiDB-lite"/>
    </source>
</evidence>
<keyword evidence="6" id="KW-1133">Transmembrane helix</keyword>
<dbReference type="InterPro" id="IPR004333">
    <property type="entry name" value="SBP_dom"/>
</dbReference>
<dbReference type="InterPro" id="IPR036893">
    <property type="entry name" value="SBP_sf"/>
</dbReference>
<dbReference type="Pfam" id="PF03110">
    <property type="entry name" value="SBP"/>
    <property type="match status" value="1"/>
</dbReference>
<evidence type="ECO:0000256" key="2">
    <source>
        <dbReference type="ARBA" id="ARBA00022771"/>
    </source>
</evidence>
<dbReference type="Pfam" id="PF26102">
    <property type="entry name" value="Ig_SPL7"/>
    <property type="match status" value="1"/>
</dbReference>
<dbReference type="PANTHER" id="PTHR31251:SF108">
    <property type="entry name" value="SQUAMOSA PROMOTER-BINDING-LIKE PROTEIN 7"/>
    <property type="match status" value="1"/>
</dbReference>
<evidence type="ECO:0000256" key="3">
    <source>
        <dbReference type="ARBA" id="ARBA00022833"/>
    </source>
</evidence>
<dbReference type="Proteomes" id="UP001327560">
    <property type="component" value="Chromosome 4"/>
</dbReference>
<protein>
    <recommendedName>
        <fullName evidence="7">SBP-type domain-containing protein</fullName>
    </recommendedName>
</protein>
<keyword evidence="2 4" id="KW-0863">Zinc-finger</keyword>
<keyword evidence="3" id="KW-0862">Zinc</keyword>